<evidence type="ECO:0000313" key="2">
    <source>
        <dbReference type="Proteomes" id="UP001454036"/>
    </source>
</evidence>
<dbReference type="EMBL" id="BAABME010015658">
    <property type="protein sequence ID" value="GAA0142328.1"/>
    <property type="molecule type" value="Genomic_DNA"/>
</dbReference>
<reference evidence="1 2" key="1">
    <citation type="submission" date="2024-01" db="EMBL/GenBank/DDBJ databases">
        <title>The complete chloroplast genome sequence of Lithospermum erythrorhizon: insights into the phylogenetic relationship among Boraginaceae species and the maternal lineages of purple gromwells.</title>
        <authorList>
            <person name="Okada T."/>
            <person name="Watanabe K."/>
        </authorList>
    </citation>
    <scope>NUCLEOTIDE SEQUENCE [LARGE SCALE GENOMIC DNA]</scope>
</reference>
<protein>
    <submittedName>
        <fullName evidence="1">Uncharacterized protein</fullName>
    </submittedName>
</protein>
<dbReference type="Proteomes" id="UP001454036">
    <property type="component" value="Unassembled WGS sequence"/>
</dbReference>
<accession>A0AAV3NTN4</accession>
<comment type="caution">
    <text evidence="1">The sequence shown here is derived from an EMBL/GenBank/DDBJ whole genome shotgun (WGS) entry which is preliminary data.</text>
</comment>
<gene>
    <name evidence="1" type="ORF">LIER_35559</name>
</gene>
<proteinExistence type="predicted"/>
<evidence type="ECO:0000313" key="1">
    <source>
        <dbReference type="EMBL" id="GAA0142328.1"/>
    </source>
</evidence>
<keyword evidence="2" id="KW-1185">Reference proteome</keyword>
<organism evidence="1 2">
    <name type="scientific">Lithospermum erythrorhizon</name>
    <name type="common">Purple gromwell</name>
    <name type="synonym">Lithospermum officinale var. erythrorhizon</name>
    <dbReference type="NCBI Taxonomy" id="34254"/>
    <lineage>
        <taxon>Eukaryota</taxon>
        <taxon>Viridiplantae</taxon>
        <taxon>Streptophyta</taxon>
        <taxon>Embryophyta</taxon>
        <taxon>Tracheophyta</taxon>
        <taxon>Spermatophyta</taxon>
        <taxon>Magnoliopsida</taxon>
        <taxon>eudicotyledons</taxon>
        <taxon>Gunneridae</taxon>
        <taxon>Pentapetalae</taxon>
        <taxon>asterids</taxon>
        <taxon>lamiids</taxon>
        <taxon>Boraginales</taxon>
        <taxon>Boraginaceae</taxon>
        <taxon>Boraginoideae</taxon>
        <taxon>Lithospermeae</taxon>
        <taxon>Lithospermum</taxon>
    </lineage>
</organism>
<sequence length="191" mass="22967">MNNATKLTRHRLAIDQCPYDDTNFIDWSHLLIVALKYERREYVLELDPPNFLEDSDSLYHKRRNMKFWDDLNETKFLMLFCIKDKFRNRFEQYAPKDVYEEMRFDFEQKLKSEYFEIFCKLLNLNYQDSHMYNMTKLIVLLQYSGIFISGVLEKKIIDGTYPEDSPGVVSNHDPAKAEFALYLLRKSPIDE</sequence>
<dbReference type="AlphaFoldDB" id="A0AAV3NTN4"/>
<name>A0AAV3NTN4_LITER</name>